<dbReference type="Proteomes" id="UP000001491">
    <property type="component" value="Chromosome"/>
</dbReference>
<gene>
    <name evidence="2" type="ordered locus">MCJ_005960</name>
</gene>
<protein>
    <recommendedName>
        <fullName evidence="1">Replicative helicase loading/DNA remodeling protein DnaB N-terminal winged helix domain-containing protein</fullName>
    </recommendedName>
</protein>
<organism evidence="2 3">
    <name type="scientific">Mesomycoplasma conjunctivae (strain ATCC 25834 / NCTC 10147 / HRC/581)</name>
    <name type="common">Mycoplasma conjunctivae</name>
    <dbReference type="NCBI Taxonomy" id="572263"/>
    <lineage>
        <taxon>Bacteria</taxon>
        <taxon>Bacillati</taxon>
        <taxon>Mycoplasmatota</taxon>
        <taxon>Mycoplasmoidales</taxon>
        <taxon>Metamycoplasmataceae</taxon>
        <taxon>Mesomycoplasma</taxon>
    </lineage>
</organism>
<keyword evidence="3" id="KW-1185">Reference proteome</keyword>
<dbReference type="KEGG" id="mco:MCJ_005960"/>
<reference evidence="3" key="1">
    <citation type="journal article" date="2009" name="BMC Bioinformatics">
        <title>The Mycoplasma conjunctivae genome sequencing, annotation and analysis.</title>
        <authorList>
            <person name="Calderon-Copete S.P."/>
            <person name="Wigger G."/>
            <person name="Wunderlin C."/>
            <person name="Schmidheini T."/>
            <person name="Frey J."/>
            <person name="Quail M.A."/>
            <person name="Falquet L."/>
        </authorList>
    </citation>
    <scope>NUCLEOTIDE SEQUENCE [LARGE SCALE GENOMIC DNA]</scope>
    <source>
        <strain evidence="3">ATCC 25834 / NCTC 10147 / HRC/581</strain>
    </source>
</reference>
<feature type="domain" description="Replicative helicase loading/DNA remodeling protein DnaB N-terminal winged helix" evidence="1">
    <location>
        <begin position="3"/>
        <end position="175"/>
    </location>
</feature>
<dbReference type="HOGENOM" id="CLU_860031_0_0_14"/>
<dbReference type="eggNOG" id="COG3611">
    <property type="taxonomic scope" value="Bacteria"/>
</dbReference>
<sequence>MNKYLVINQQNITQIDLKILLYFYQPIIKDKGFLLFHYFLSIKNSYVNFEYLNRIFQINKTEFEKYKKIFMVLGLIKTLYNKREAQYIIQIEKPLSIAQIKKNPYIYNLISDNITKPLLEDLINNIESQEIDLSAYEELSENFFEIFSPENLQQDNDDSENIDFNNLSHKEAKQKLNSIQYYRFLTNSDPRPRLKNLFVKFKNLGFSQAGINHTLEFCHKVNKNGKQFNIKYFSKILDDFYKDNIITSNEVLLELENTYRYKNINQNVLEIDSSYNSSVKKIIFKTNNDNDSDKEDNDKFTGSLFQGINDGEGWV</sequence>
<dbReference type="AlphaFoldDB" id="C5J730"/>
<accession>C5J730</accession>
<dbReference type="Pfam" id="PF25888">
    <property type="entry name" value="WHD_DnaB"/>
    <property type="match status" value="1"/>
</dbReference>
<evidence type="ECO:0000313" key="3">
    <source>
        <dbReference type="Proteomes" id="UP000001491"/>
    </source>
</evidence>
<dbReference type="EMBL" id="FM864216">
    <property type="protein sequence ID" value="CAT05293.1"/>
    <property type="molecule type" value="Genomic_DNA"/>
</dbReference>
<proteinExistence type="predicted"/>
<dbReference type="InterPro" id="IPR058660">
    <property type="entry name" value="WHD_DnaB"/>
</dbReference>
<name>C5J730_MESCH</name>
<evidence type="ECO:0000259" key="1">
    <source>
        <dbReference type="Pfam" id="PF25888"/>
    </source>
</evidence>
<evidence type="ECO:0000313" key="2">
    <source>
        <dbReference type="EMBL" id="CAT05293.1"/>
    </source>
</evidence>